<organism evidence="1">
    <name type="scientific">Thermomicrobium roseum</name>
    <dbReference type="NCBI Taxonomy" id="500"/>
    <lineage>
        <taxon>Bacteria</taxon>
        <taxon>Pseudomonadati</taxon>
        <taxon>Thermomicrobiota</taxon>
        <taxon>Thermomicrobia</taxon>
        <taxon>Thermomicrobiales</taxon>
        <taxon>Thermomicrobiaceae</taxon>
        <taxon>Thermomicrobium</taxon>
    </lineage>
</organism>
<comment type="caution">
    <text evidence="1">The sequence shown here is derived from an EMBL/GenBank/DDBJ whole genome shotgun (WGS) entry which is preliminary data.</text>
</comment>
<gene>
    <name evidence="1" type="ORF">ENP47_06735</name>
</gene>
<name>A0A7C1X3L2_THERO</name>
<sequence>MVPGPEVLLLPVLRRCGEVCEGWWRLTLWGSVEAALLLTGIVGILVGLLRLFQLVRVIRSRQRNIAQLNERHLGRIVELFGRATSEMPRRGPLSEELVAAYLLEIRGEWQRGSGNQKESVTTERQERFLDGLELDDGTGKVHISIGDTLRYWPGRYAEWPGNEAPSWASPPPPAGEGYKLVRVTASEEFLPAGTELYVIGRLTAPGVVEAQVASATTEAKTKRALTAEWLSGWIVAVVSLLLAVRLIDPVLGSWHRYRMTWSGTPLLLSGITHTAAALLILLASIGALFVTYQLIRIIGKSFVES</sequence>
<dbReference type="EMBL" id="DSJL01000011">
    <property type="protein sequence ID" value="HEF65275.1"/>
    <property type="molecule type" value="Genomic_DNA"/>
</dbReference>
<reference evidence="1" key="1">
    <citation type="journal article" date="2020" name="mSystems">
        <title>Genome- and Community-Level Interaction Insights into Carbon Utilization and Element Cycling Functions of Hydrothermarchaeota in Hydrothermal Sediment.</title>
        <authorList>
            <person name="Zhou Z."/>
            <person name="Liu Y."/>
            <person name="Xu W."/>
            <person name="Pan J."/>
            <person name="Luo Z.H."/>
            <person name="Li M."/>
        </authorList>
    </citation>
    <scope>NUCLEOTIDE SEQUENCE [LARGE SCALE GENOMIC DNA]</scope>
    <source>
        <strain evidence="1">SpSt-222</strain>
    </source>
</reference>
<protein>
    <submittedName>
        <fullName evidence="1">Uncharacterized protein</fullName>
    </submittedName>
</protein>
<evidence type="ECO:0000313" key="1">
    <source>
        <dbReference type="EMBL" id="HEF65275.1"/>
    </source>
</evidence>
<dbReference type="AlphaFoldDB" id="A0A7C1X3L2"/>
<proteinExistence type="predicted"/>
<accession>A0A7C1X3L2</accession>